<dbReference type="InterPro" id="IPR029055">
    <property type="entry name" value="Ntn_hydrolases_N"/>
</dbReference>
<comment type="caution">
    <text evidence="1">The sequence shown here is derived from an EMBL/GenBank/DDBJ whole genome shotgun (WGS) entry which is preliminary data.</text>
</comment>
<dbReference type="SUPFAM" id="SSF56235">
    <property type="entry name" value="N-terminal nucleophile aminohydrolases (Ntn hydrolases)"/>
    <property type="match status" value="1"/>
</dbReference>
<dbReference type="EMBL" id="QGGL01000005">
    <property type="protein sequence ID" value="PWK14288.1"/>
    <property type="molecule type" value="Genomic_DNA"/>
</dbReference>
<gene>
    <name evidence="1" type="ORF">C7459_10542</name>
</gene>
<dbReference type="OrthoDB" id="9790012at2"/>
<reference evidence="1 2" key="1">
    <citation type="submission" date="2018-05" db="EMBL/GenBank/DDBJ databases">
        <title>Genomic Encyclopedia of Type Strains, Phase IV (KMG-IV): sequencing the most valuable type-strain genomes for metagenomic binning, comparative biology and taxonomic classification.</title>
        <authorList>
            <person name="Goeker M."/>
        </authorList>
    </citation>
    <scope>NUCLEOTIDE SEQUENCE [LARGE SCALE GENOMIC DNA]</scope>
    <source>
        <strain evidence="1 2">DSM 18773</strain>
    </source>
</reference>
<dbReference type="Pfam" id="PF06267">
    <property type="entry name" value="DUF1028"/>
    <property type="match status" value="1"/>
</dbReference>
<dbReference type="AlphaFoldDB" id="A0A316DA88"/>
<dbReference type="Gene3D" id="3.60.20.10">
    <property type="entry name" value="Glutamine Phosphoribosylpyrophosphate, subunit 1, domain 1"/>
    <property type="match status" value="1"/>
</dbReference>
<proteinExistence type="predicted"/>
<organism evidence="1 2">
    <name type="scientific">Tumebacillus permanentifrigoris</name>
    <dbReference type="NCBI Taxonomy" id="378543"/>
    <lineage>
        <taxon>Bacteria</taxon>
        <taxon>Bacillati</taxon>
        <taxon>Bacillota</taxon>
        <taxon>Bacilli</taxon>
        <taxon>Bacillales</taxon>
        <taxon>Alicyclobacillaceae</taxon>
        <taxon>Tumebacillus</taxon>
    </lineage>
</organism>
<name>A0A316DA88_9BACL</name>
<sequence length="236" mass="25473">MIEHDLNTFSIVARDPMTGRFGVAVTTKAFAVGSLCPFAKSGVGAIATQARVNPTLGPKGLRLLEHGLSAEETLEALLADDPGRQYRQLGIVDKYGHAIAYTGEETNAWTGHIIGDSFTVQGNLLTGEEVVQAVAATYSASTASFEQRLIAALVAGQHAGGDKRGKQSAALLIVDEDEFPYVDIRVDDNPEPLKELQRLYNIHKNGLLSIYQDWVEGVRSGKVPEDIAKSDEHKKS</sequence>
<dbReference type="InterPro" id="IPR010430">
    <property type="entry name" value="DUF1028"/>
</dbReference>
<evidence type="ECO:0000313" key="1">
    <source>
        <dbReference type="EMBL" id="PWK14288.1"/>
    </source>
</evidence>
<keyword evidence="2" id="KW-1185">Reference proteome</keyword>
<protein>
    <submittedName>
        <fullName evidence="1">Putative Ntn-hydrolase superfamily protein</fullName>
    </submittedName>
</protein>
<evidence type="ECO:0000313" key="2">
    <source>
        <dbReference type="Proteomes" id="UP000245634"/>
    </source>
</evidence>
<dbReference type="RefSeq" id="WP_109687674.1">
    <property type="nucleotide sequence ID" value="NZ_QGGL01000005.1"/>
</dbReference>
<dbReference type="Proteomes" id="UP000245634">
    <property type="component" value="Unassembled WGS sequence"/>
</dbReference>
<dbReference type="PANTHER" id="PTHR39328">
    <property type="entry name" value="BLL2871 PROTEIN"/>
    <property type="match status" value="1"/>
</dbReference>
<keyword evidence="1" id="KW-0378">Hydrolase</keyword>
<dbReference type="GO" id="GO:0016787">
    <property type="term" value="F:hydrolase activity"/>
    <property type="evidence" value="ECO:0007669"/>
    <property type="project" value="UniProtKB-KW"/>
</dbReference>
<dbReference type="PANTHER" id="PTHR39328:SF1">
    <property type="entry name" value="BLL2871 PROTEIN"/>
    <property type="match status" value="1"/>
</dbReference>
<accession>A0A316DA88</accession>